<evidence type="ECO:0000256" key="5">
    <source>
        <dbReference type="PROSITE-ProRule" id="PRU00335"/>
    </source>
</evidence>
<dbReference type="PROSITE" id="PS50977">
    <property type="entry name" value="HTH_TETR_2"/>
    <property type="match status" value="1"/>
</dbReference>
<reference evidence="7 8" key="1">
    <citation type="submission" date="2019-09" db="EMBL/GenBank/DDBJ databases">
        <title>Taxonomy of Antarctic Massilia spp.: description of Massilia rubra sp. nov., Massilia aquatica sp. nov., Massilia mucilaginosa sp. nov., Massilia frigida sp. nov. isolated from streams, lakes and regoliths.</title>
        <authorList>
            <person name="Holochova P."/>
            <person name="Sedlacek I."/>
            <person name="Kralova S."/>
            <person name="Maslanova I."/>
            <person name="Busse H.-J."/>
            <person name="Stankova E."/>
            <person name="Vrbovska V."/>
            <person name="Kovarovic V."/>
            <person name="Bartak M."/>
            <person name="Svec P."/>
            <person name="Pantucek R."/>
        </authorList>
    </citation>
    <scope>NUCLEOTIDE SEQUENCE [LARGE SCALE GENOMIC DNA]</scope>
    <source>
        <strain evidence="7 8">CCM 8693</strain>
    </source>
</reference>
<dbReference type="SUPFAM" id="SSF46689">
    <property type="entry name" value="Homeodomain-like"/>
    <property type="match status" value="1"/>
</dbReference>
<dbReference type="Gene3D" id="1.10.357.10">
    <property type="entry name" value="Tetracycline Repressor, domain 2"/>
    <property type="match status" value="1"/>
</dbReference>
<evidence type="ECO:0000313" key="7">
    <source>
        <dbReference type="EMBL" id="NHZ44222.1"/>
    </source>
</evidence>
<evidence type="ECO:0000256" key="3">
    <source>
        <dbReference type="ARBA" id="ARBA00023125"/>
    </source>
</evidence>
<evidence type="ECO:0000259" key="6">
    <source>
        <dbReference type="PROSITE" id="PS50977"/>
    </source>
</evidence>
<protein>
    <submittedName>
        <fullName evidence="7">TetR/AcrR family transcriptional regulator</fullName>
    </submittedName>
</protein>
<sequence>MNTGSAPTSRTRGRPRAFDRAAALAKATRLFWEKGFEATSMADLTTAMGIGSPSLYAAFGSKEALYVETLDYYRDTYQALIWSNFFAKPTAREALACWLDDSAAALTGSLVDIPRGCMVTLSAVGSEGYTELGELVRSARAVTLARLTERLQRAADEKEIATCVDVHALARFMQTVQSGMSILARDGADRSELDAVARIAMLGFDARLAHAP</sequence>
<keyword evidence="2" id="KW-0805">Transcription regulation</keyword>
<keyword evidence="1" id="KW-0678">Repressor</keyword>
<dbReference type="PANTHER" id="PTHR47506:SF1">
    <property type="entry name" value="HTH-TYPE TRANSCRIPTIONAL REGULATOR YJDC"/>
    <property type="match status" value="1"/>
</dbReference>
<dbReference type="PRINTS" id="PR00455">
    <property type="entry name" value="HTHTETR"/>
</dbReference>
<dbReference type="RefSeq" id="WP_167080704.1">
    <property type="nucleotide sequence ID" value="NZ_VVIW01000028.1"/>
</dbReference>
<gene>
    <name evidence="7" type="ORF">F1609_29250</name>
</gene>
<dbReference type="SUPFAM" id="SSF48498">
    <property type="entry name" value="Tetracyclin repressor-like, C-terminal domain"/>
    <property type="match status" value="1"/>
</dbReference>
<dbReference type="InterPro" id="IPR009057">
    <property type="entry name" value="Homeodomain-like_sf"/>
</dbReference>
<evidence type="ECO:0000256" key="2">
    <source>
        <dbReference type="ARBA" id="ARBA00023015"/>
    </source>
</evidence>
<dbReference type="PROSITE" id="PS01081">
    <property type="entry name" value="HTH_TETR_1"/>
    <property type="match status" value="1"/>
</dbReference>
<dbReference type="InterPro" id="IPR023772">
    <property type="entry name" value="DNA-bd_HTH_TetR-type_CS"/>
</dbReference>
<evidence type="ECO:0000313" key="8">
    <source>
        <dbReference type="Proteomes" id="UP000819052"/>
    </source>
</evidence>
<feature type="DNA-binding region" description="H-T-H motif" evidence="5">
    <location>
        <begin position="40"/>
        <end position="59"/>
    </location>
</feature>
<keyword evidence="8" id="KW-1185">Reference proteome</keyword>
<evidence type="ECO:0000256" key="4">
    <source>
        <dbReference type="ARBA" id="ARBA00023163"/>
    </source>
</evidence>
<dbReference type="Gene3D" id="1.10.10.60">
    <property type="entry name" value="Homeodomain-like"/>
    <property type="match status" value="1"/>
</dbReference>
<feature type="domain" description="HTH tetR-type" evidence="6">
    <location>
        <begin position="17"/>
        <end position="77"/>
    </location>
</feature>
<keyword evidence="3 5" id="KW-0238">DNA-binding</keyword>
<comment type="caution">
    <text evidence="7">The sequence shown here is derived from an EMBL/GenBank/DDBJ whole genome shotgun (WGS) entry which is preliminary data.</text>
</comment>
<dbReference type="Pfam" id="PF00440">
    <property type="entry name" value="TetR_N"/>
    <property type="match status" value="1"/>
</dbReference>
<dbReference type="PANTHER" id="PTHR47506">
    <property type="entry name" value="TRANSCRIPTIONAL REGULATORY PROTEIN"/>
    <property type="match status" value="1"/>
</dbReference>
<accession>A0ABX0MIX6</accession>
<organism evidence="7 8">
    <name type="scientific">Massilia aquatica</name>
    <dbReference type="NCBI Taxonomy" id="2609000"/>
    <lineage>
        <taxon>Bacteria</taxon>
        <taxon>Pseudomonadati</taxon>
        <taxon>Pseudomonadota</taxon>
        <taxon>Betaproteobacteria</taxon>
        <taxon>Burkholderiales</taxon>
        <taxon>Oxalobacteraceae</taxon>
        <taxon>Telluria group</taxon>
        <taxon>Massilia</taxon>
    </lineage>
</organism>
<proteinExistence type="predicted"/>
<keyword evidence="4" id="KW-0804">Transcription</keyword>
<dbReference type="Proteomes" id="UP000819052">
    <property type="component" value="Unassembled WGS sequence"/>
</dbReference>
<evidence type="ECO:0000256" key="1">
    <source>
        <dbReference type="ARBA" id="ARBA00022491"/>
    </source>
</evidence>
<dbReference type="InterPro" id="IPR036271">
    <property type="entry name" value="Tet_transcr_reg_TetR-rel_C_sf"/>
</dbReference>
<dbReference type="EMBL" id="VVIW01000028">
    <property type="protein sequence ID" value="NHZ44222.1"/>
    <property type="molecule type" value="Genomic_DNA"/>
</dbReference>
<name>A0ABX0MIX6_9BURK</name>
<dbReference type="InterPro" id="IPR001647">
    <property type="entry name" value="HTH_TetR"/>
</dbReference>